<protein>
    <submittedName>
        <fullName evidence="1">Uncharacterized protein</fullName>
    </submittedName>
</protein>
<name>A0A645C465_9ZZZZ</name>
<dbReference type="AlphaFoldDB" id="A0A645C465"/>
<accession>A0A645C465</accession>
<sequence length="56" mass="6346">MAPPVAFTVKLSFVELKATLPTVNVNMPIATKTMAVNQGDRFFRRKFTENLLLIYT</sequence>
<reference evidence="1" key="1">
    <citation type="submission" date="2019-08" db="EMBL/GenBank/DDBJ databases">
        <authorList>
            <person name="Kucharzyk K."/>
            <person name="Murdoch R.W."/>
            <person name="Higgins S."/>
            <person name="Loffler F."/>
        </authorList>
    </citation>
    <scope>NUCLEOTIDE SEQUENCE</scope>
</reference>
<dbReference type="EMBL" id="VSSQ01024467">
    <property type="protein sequence ID" value="MPM71997.1"/>
    <property type="molecule type" value="Genomic_DNA"/>
</dbReference>
<evidence type="ECO:0000313" key="1">
    <source>
        <dbReference type="EMBL" id="MPM71997.1"/>
    </source>
</evidence>
<organism evidence="1">
    <name type="scientific">bioreactor metagenome</name>
    <dbReference type="NCBI Taxonomy" id="1076179"/>
    <lineage>
        <taxon>unclassified sequences</taxon>
        <taxon>metagenomes</taxon>
        <taxon>ecological metagenomes</taxon>
    </lineage>
</organism>
<comment type="caution">
    <text evidence="1">The sequence shown here is derived from an EMBL/GenBank/DDBJ whole genome shotgun (WGS) entry which is preliminary data.</text>
</comment>
<gene>
    <name evidence="1" type="ORF">SDC9_118970</name>
</gene>
<proteinExistence type="predicted"/>